<keyword evidence="2" id="KW-0732">Signal</keyword>
<keyword evidence="1" id="KW-1133">Transmembrane helix</keyword>
<organism evidence="4 5">
    <name type="scientific">Caenorhabditis remanei</name>
    <name type="common">Caenorhabditis vulgaris</name>
    <dbReference type="NCBI Taxonomy" id="31234"/>
    <lineage>
        <taxon>Eukaryota</taxon>
        <taxon>Metazoa</taxon>
        <taxon>Ecdysozoa</taxon>
        <taxon>Nematoda</taxon>
        <taxon>Chromadorea</taxon>
        <taxon>Rhabditida</taxon>
        <taxon>Rhabditina</taxon>
        <taxon>Rhabditomorpha</taxon>
        <taxon>Rhabditoidea</taxon>
        <taxon>Rhabditidae</taxon>
        <taxon>Peloderinae</taxon>
        <taxon>Caenorhabditis</taxon>
    </lineage>
</organism>
<dbReference type="PANTHER" id="PTHR21447:SF8">
    <property type="entry name" value="CUB-LIKE DOMAIN-CONTAINING PROTEIN"/>
    <property type="match status" value="1"/>
</dbReference>
<evidence type="ECO:0000313" key="4">
    <source>
        <dbReference type="EMBL" id="KAF1752091.1"/>
    </source>
</evidence>
<dbReference type="InterPro" id="IPR003366">
    <property type="entry name" value="CUB-like_dom"/>
</dbReference>
<feature type="domain" description="CUB-like" evidence="3">
    <location>
        <begin position="22"/>
        <end position="130"/>
    </location>
</feature>
<feature type="chain" id="PRO_5025407201" description="CUB-like domain-containing protein" evidence="2">
    <location>
        <begin position="22"/>
        <end position="944"/>
    </location>
</feature>
<feature type="transmembrane region" description="Helical" evidence="1">
    <location>
        <begin position="922"/>
        <end position="943"/>
    </location>
</feature>
<dbReference type="KEGG" id="crq:GCK72_018645"/>
<evidence type="ECO:0000313" key="5">
    <source>
        <dbReference type="Proteomes" id="UP000483820"/>
    </source>
</evidence>
<evidence type="ECO:0000256" key="2">
    <source>
        <dbReference type="SAM" id="SignalP"/>
    </source>
</evidence>
<proteinExistence type="predicted"/>
<dbReference type="Pfam" id="PF02408">
    <property type="entry name" value="CUB_2"/>
    <property type="match status" value="2"/>
</dbReference>
<dbReference type="AlphaFoldDB" id="A0A6A5GBJ4"/>
<keyword evidence="1" id="KW-0472">Membrane</keyword>
<gene>
    <name evidence="4" type="ORF">GCK72_018645</name>
</gene>
<dbReference type="CTD" id="9825477"/>
<name>A0A6A5GBJ4_CAERE</name>
<dbReference type="GeneID" id="9825477"/>
<dbReference type="Proteomes" id="UP000483820">
    <property type="component" value="Chromosome V"/>
</dbReference>
<sequence>METRFFVAAVCILFFGNYVEAVDFTCPTNAITRESGVFPKDVLTLTTFPHNYNCNIKFQIEDGFVFQFTLVANVTDGSGESLVVTDALGKQLTYNEGVSTFFAPAKTASISITTKTGGSQFWFRYDYVPVAQYEQTKIPTGTRLSLVFSPKKVYTFVSPYNDNVVINTATVDDINNLDMGMKMIYVYDGIDINSPYVGTLYDYVSTPKLSKSTGNATTLVNFYGTPTNSYALANDYKSLISYDTFTFVVYTKNVTIPKNFADGISNVYTFYCTGSDKSYLTDLNFGSNGHKVDVRPLTPSDTPNVLLAYVSTGPVSRCMPQMIPGRIFTMVTLGPEVSISLSTSADNWLVPYNGRLGYVFSSSLWYPGAGSGYNYTFESAQLMTFTFNFQSAIIHQAGEQIRVQVGRPGYNPISVTFDHSVANPGVRVANGTYLTTSYLGDSPASSSIISFQMASIKMVTLAIILFFIIGTTHAVDFKCPTKTITPTALEGNLPTGTVELTRVPKGTNCTFVFDIPNGFALLVQLSVDFQSINDTVSVTDNTNKTRELNHPGKPMSAPIWFAAEGAQIKVVGVSGNSRFLAVYQYKFLSEYTQIKKPTGDYFALSLLSSKNYYTFTSAIGEKIVATYGKRTSKETDKELSHIFVYDGEDLSTSKMIGTLDDYGSSNIMTSSNSSMTLVNFYGTKSTSYVIGNDASTVTGYFKYSVIVTTSGSATHGTMGDLSGLVGAYTFICTDCNRFYLTQLDFDGLVIIDSAYIKFQGQTPTHKREKLITYSPSTYTSDQMPQLIPTGVFTLTAHLSKINFKINTVNNNTLWKTPYNGRRGYIFSPNLWNQNTTPNSFNYEFRNDSLLYTYVLRVNKMNLGLASDKMILQIGSGTGNPSVDYQYPRDENSNGNVSSVGNYMTIGLTGSANDDIRLSFEMIMYSSAPSIGIFTSMIVTFYYVF</sequence>
<reference evidence="4 5" key="1">
    <citation type="submission" date="2019-12" db="EMBL/GenBank/DDBJ databases">
        <title>Chromosome-level assembly of the Caenorhabditis remanei genome.</title>
        <authorList>
            <person name="Teterina A.A."/>
            <person name="Willis J.H."/>
            <person name="Phillips P.C."/>
        </authorList>
    </citation>
    <scope>NUCLEOTIDE SEQUENCE [LARGE SCALE GENOMIC DNA]</scope>
    <source>
        <strain evidence="4 5">PX506</strain>
        <tissue evidence="4">Whole organism</tissue>
    </source>
</reference>
<protein>
    <recommendedName>
        <fullName evidence="3">CUB-like domain-containing protein</fullName>
    </recommendedName>
</protein>
<evidence type="ECO:0000256" key="1">
    <source>
        <dbReference type="SAM" id="Phobius"/>
    </source>
</evidence>
<evidence type="ECO:0000259" key="3">
    <source>
        <dbReference type="Pfam" id="PF02408"/>
    </source>
</evidence>
<dbReference type="RefSeq" id="XP_053581582.1">
    <property type="nucleotide sequence ID" value="XM_053732669.1"/>
</dbReference>
<feature type="domain" description="CUB-like" evidence="3">
    <location>
        <begin position="475"/>
        <end position="586"/>
    </location>
</feature>
<keyword evidence="1" id="KW-0812">Transmembrane</keyword>
<dbReference type="EMBL" id="WUAV01000005">
    <property type="protein sequence ID" value="KAF1752091.1"/>
    <property type="molecule type" value="Genomic_DNA"/>
</dbReference>
<dbReference type="PANTHER" id="PTHR21447">
    <property type="entry name" value="RING-TYPE DOMAIN-CONTAINING PROTEIN-RELATED"/>
    <property type="match status" value="1"/>
</dbReference>
<accession>A0A6A5GBJ4</accession>
<dbReference type="GO" id="GO:0045121">
    <property type="term" value="C:membrane raft"/>
    <property type="evidence" value="ECO:0007669"/>
    <property type="project" value="TreeGrafter"/>
</dbReference>
<dbReference type="GO" id="GO:0045087">
    <property type="term" value="P:innate immune response"/>
    <property type="evidence" value="ECO:0007669"/>
    <property type="project" value="TreeGrafter"/>
</dbReference>
<feature type="signal peptide" evidence="2">
    <location>
        <begin position="1"/>
        <end position="21"/>
    </location>
</feature>
<comment type="caution">
    <text evidence="4">The sequence shown here is derived from an EMBL/GenBank/DDBJ whole genome shotgun (WGS) entry which is preliminary data.</text>
</comment>